<organism evidence="4">
    <name type="scientific">uncultured Desulfobacterium sp</name>
    <dbReference type="NCBI Taxonomy" id="201089"/>
    <lineage>
        <taxon>Bacteria</taxon>
        <taxon>Pseudomonadati</taxon>
        <taxon>Thermodesulfobacteriota</taxon>
        <taxon>Desulfobacteria</taxon>
        <taxon>Desulfobacterales</taxon>
        <taxon>Desulfobacteriaceae</taxon>
        <taxon>Desulfobacterium</taxon>
        <taxon>environmental samples</taxon>
    </lineage>
</organism>
<dbReference type="PANTHER" id="PTHR43088">
    <property type="entry name" value="SUBUNIT OF PYRUVATE:FLAVODOXIN OXIDOREDUCTASE-RELATED"/>
    <property type="match status" value="1"/>
</dbReference>
<evidence type="ECO:0000259" key="3">
    <source>
        <dbReference type="Pfam" id="PF17147"/>
    </source>
</evidence>
<dbReference type="SUPFAM" id="SSF52922">
    <property type="entry name" value="TK C-terminal domain-like"/>
    <property type="match status" value="1"/>
</dbReference>
<proteinExistence type="predicted"/>
<dbReference type="Pfam" id="PF01855">
    <property type="entry name" value="POR_N"/>
    <property type="match status" value="1"/>
</dbReference>
<dbReference type="Gene3D" id="3.40.50.970">
    <property type="match status" value="1"/>
</dbReference>
<reference evidence="4" key="1">
    <citation type="submission" date="2018-01" db="EMBL/GenBank/DDBJ databases">
        <authorList>
            <person name="Regsiter A."/>
            <person name="William W."/>
        </authorList>
    </citation>
    <scope>NUCLEOTIDE SEQUENCE</scope>
    <source>
        <strain evidence="4">TRIP AH-1</strain>
    </source>
</reference>
<dbReference type="InterPro" id="IPR009014">
    <property type="entry name" value="Transketo_C/PFOR_II"/>
</dbReference>
<dbReference type="FunFam" id="3.40.50.920:FF:000013">
    <property type="entry name" value="Ferredoxin oxidoreductase alpha subunit"/>
    <property type="match status" value="1"/>
</dbReference>
<evidence type="ECO:0000256" key="1">
    <source>
        <dbReference type="ARBA" id="ARBA00023002"/>
    </source>
</evidence>
<keyword evidence="1 4" id="KW-0560">Oxidoreductase</keyword>
<dbReference type="SUPFAM" id="SSF52518">
    <property type="entry name" value="Thiamin diphosphate-binding fold (THDP-binding)"/>
    <property type="match status" value="1"/>
</dbReference>
<dbReference type="EMBL" id="OJIN01000234">
    <property type="protein sequence ID" value="SPD76277.1"/>
    <property type="molecule type" value="Genomic_DNA"/>
</dbReference>
<sequence length="359" mass="39089">MSEKKLMSGSHVIAEAAVRAGCRFYAGYPITPQNELTEYSAAAMVRTPGGTFIQAESEIAAINMVIGASMAGARAMTSSSSPGISLKQEGISFAAAMELPLLVVNTMRGGPGLGNIAPAQGDYFQATRGGGHGDYRTIVIGPASGQELADLTRKAFDYADHYLTPVMIIGDGMIGQMMEPVEFPDPIDIKKLPTKPWILDGAKGRPSRLIRSLILDIALEEAHNWKLVKKYETISREITSWEEYQTDDARLVVVAYGTAARIAKGAVRKARERGMKVGLIRPITLWPFPSRVLHEMTGRIKEFLVFEMSTGQMLEDVRLAIEGRANVHFYGRPGGVISTPEEIAGEIQGLYQSRQLDGE</sequence>
<dbReference type="EC" id="1.2.7.7" evidence="4"/>
<dbReference type="Pfam" id="PF17147">
    <property type="entry name" value="PFOR_II"/>
    <property type="match status" value="1"/>
</dbReference>
<dbReference type="InterPro" id="IPR029061">
    <property type="entry name" value="THDP-binding"/>
</dbReference>
<dbReference type="InterPro" id="IPR052368">
    <property type="entry name" value="2-oxoacid_oxidoreductase"/>
</dbReference>
<dbReference type="GO" id="GO:0043807">
    <property type="term" value="F:3-methyl-2-oxobutanoate dehydrogenase (ferredoxin) activity"/>
    <property type="evidence" value="ECO:0007669"/>
    <property type="project" value="UniProtKB-EC"/>
</dbReference>
<dbReference type="CDD" id="cd07034">
    <property type="entry name" value="TPP_PYR_PFOR_IOR-alpha_like"/>
    <property type="match status" value="1"/>
</dbReference>
<name>A0A445N3I2_9BACT</name>
<dbReference type="InterPro" id="IPR002880">
    <property type="entry name" value="Pyrv_Fd/Flavodoxin_OxRdtase_N"/>
</dbReference>
<evidence type="ECO:0000259" key="2">
    <source>
        <dbReference type="Pfam" id="PF01855"/>
    </source>
</evidence>
<feature type="domain" description="Pyruvate flavodoxin/ferredoxin oxidoreductase pyrimidine binding" evidence="2">
    <location>
        <begin position="15"/>
        <end position="197"/>
    </location>
</feature>
<accession>A0A445N3I2</accession>
<dbReference type="NCBIfam" id="NF005507">
    <property type="entry name" value="PRK07119.1"/>
    <property type="match status" value="1"/>
</dbReference>
<gene>
    <name evidence="4" type="primary">vorB</name>
    <name evidence="4" type="ORF">PITCH_A880029</name>
</gene>
<feature type="domain" description="Pyruvate:ferredoxin oxidoreductase core" evidence="3">
    <location>
        <begin position="249"/>
        <end position="343"/>
    </location>
</feature>
<dbReference type="AlphaFoldDB" id="A0A445N3I2"/>
<protein>
    <submittedName>
        <fullName evidence="4">Ketoisovalerate oxidoreductase subunit VorB</fullName>
        <ecNumber evidence="4">1.2.7.7</ecNumber>
    </submittedName>
</protein>
<evidence type="ECO:0000313" key="4">
    <source>
        <dbReference type="EMBL" id="SPD76277.1"/>
    </source>
</evidence>
<dbReference type="InterPro" id="IPR033412">
    <property type="entry name" value="PFOR_II"/>
</dbReference>
<dbReference type="Gene3D" id="3.40.50.920">
    <property type="match status" value="1"/>
</dbReference>
<dbReference type="PANTHER" id="PTHR43088:SF1">
    <property type="entry name" value="SUBUNIT OF PYRUVATE:FLAVODOXIN OXIDOREDUCTASE"/>
    <property type="match status" value="1"/>
</dbReference>